<dbReference type="Proteomes" id="UP001521222">
    <property type="component" value="Unassembled WGS sequence"/>
</dbReference>
<feature type="compositionally biased region" description="Basic and acidic residues" evidence="1">
    <location>
        <begin position="157"/>
        <end position="176"/>
    </location>
</feature>
<gene>
    <name evidence="2" type="ORF">SLS59_001586</name>
</gene>
<organism evidence="2 3">
    <name type="scientific">Nothophoma quercina</name>
    <dbReference type="NCBI Taxonomy" id="749835"/>
    <lineage>
        <taxon>Eukaryota</taxon>
        <taxon>Fungi</taxon>
        <taxon>Dikarya</taxon>
        <taxon>Ascomycota</taxon>
        <taxon>Pezizomycotina</taxon>
        <taxon>Dothideomycetes</taxon>
        <taxon>Pleosporomycetidae</taxon>
        <taxon>Pleosporales</taxon>
        <taxon>Pleosporineae</taxon>
        <taxon>Didymellaceae</taxon>
        <taxon>Nothophoma</taxon>
    </lineage>
</organism>
<accession>A0ABR3RZ02</accession>
<protein>
    <submittedName>
        <fullName evidence="2">Uncharacterized protein</fullName>
    </submittedName>
</protein>
<sequence>MADIAGSNDQPLSTFWQTAVRNYTSCELTKRKDKLIALWGIAKLIKDVMGVEYGEGLWEDHLEDQLTWRVAECKHEERPVTEDRHIPSWSWASMDGEIIIADRLSDKEHRTICDHNGHDLELDLKGVKRYARSSLLPRRPSGPGPMLKQRVQSDSVLEVKHSTTKAHNDQSAHYDGTHPQTSSNAAKVDEDAEPTLHHSSIAIQGHINSGILELDQAKNSWILRLNGKETFDMDAYPDTVPDRTRLEHTTKFVVLSTKKVVKSRKEWIPAGSSGDIELEGRGILLEPVIDKAKDHFRRVGAFEFRGASAQTFDRLLVTDGWEGLSSNEFDPKLGRKFWLV</sequence>
<proteinExistence type="predicted"/>
<evidence type="ECO:0000313" key="3">
    <source>
        <dbReference type="Proteomes" id="UP001521222"/>
    </source>
</evidence>
<dbReference type="EMBL" id="JAKIXB020000004">
    <property type="protein sequence ID" value="KAL1609222.1"/>
    <property type="molecule type" value="Genomic_DNA"/>
</dbReference>
<name>A0ABR3RZ02_9PLEO</name>
<comment type="caution">
    <text evidence="2">The sequence shown here is derived from an EMBL/GenBank/DDBJ whole genome shotgun (WGS) entry which is preliminary data.</text>
</comment>
<dbReference type="PANTHER" id="PTHR33112:SF10">
    <property type="entry name" value="TOL"/>
    <property type="match status" value="1"/>
</dbReference>
<reference evidence="2 3" key="1">
    <citation type="submission" date="2024-02" db="EMBL/GenBank/DDBJ databases">
        <title>De novo assembly and annotation of 12 fungi associated with fruit tree decline syndrome in Ontario, Canada.</title>
        <authorList>
            <person name="Sulman M."/>
            <person name="Ellouze W."/>
            <person name="Ilyukhin E."/>
        </authorList>
    </citation>
    <scope>NUCLEOTIDE SEQUENCE [LARGE SCALE GENOMIC DNA]</scope>
    <source>
        <strain evidence="2 3">M97-236</strain>
    </source>
</reference>
<keyword evidence="3" id="KW-1185">Reference proteome</keyword>
<feature type="region of interest" description="Disordered" evidence="1">
    <location>
        <begin position="134"/>
        <end position="194"/>
    </location>
</feature>
<evidence type="ECO:0000256" key="1">
    <source>
        <dbReference type="SAM" id="MobiDB-lite"/>
    </source>
</evidence>
<dbReference type="PANTHER" id="PTHR33112">
    <property type="entry name" value="DOMAIN PROTEIN, PUTATIVE-RELATED"/>
    <property type="match status" value="1"/>
</dbReference>
<evidence type="ECO:0000313" key="2">
    <source>
        <dbReference type="EMBL" id="KAL1609222.1"/>
    </source>
</evidence>